<dbReference type="InterPro" id="IPR001279">
    <property type="entry name" value="Metallo-B-lactamas"/>
</dbReference>
<dbReference type="InterPro" id="IPR050855">
    <property type="entry name" value="NDM-1-like"/>
</dbReference>
<dbReference type="STRING" id="882083.SacmaDRAFT_1630"/>
<name>H5X3G9_9PSEU</name>
<protein>
    <submittedName>
        <fullName evidence="2">Zn-dependent hydrolase, glyoxylase</fullName>
    </submittedName>
</protein>
<dbReference type="AlphaFoldDB" id="H5X3G9"/>
<gene>
    <name evidence="2" type="ORF">SacmaDRAFT_1630</name>
</gene>
<accession>H5X3G9</accession>
<proteinExistence type="predicted"/>
<dbReference type="Pfam" id="PF00753">
    <property type="entry name" value="Lactamase_B"/>
    <property type="match status" value="1"/>
</dbReference>
<dbReference type="HOGENOM" id="CLU_056342_5_2_11"/>
<organism evidence="2 3">
    <name type="scientific">Saccharomonospora marina XMU15</name>
    <dbReference type="NCBI Taxonomy" id="882083"/>
    <lineage>
        <taxon>Bacteria</taxon>
        <taxon>Bacillati</taxon>
        <taxon>Actinomycetota</taxon>
        <taxon>Actinomycetes</taxon>
        <taxon>Pseudonocardiales</taxon>
        <taxon>Pseudonocardiaceae</taxon>
        <taxon>Saccharomonospora</taxon>
    </lineage>
</organism>
<dbReference type="Proteomes" id="UP000004926">
    <property type="component" value="Chromosome"/>
</dbReference>
<sequence>MITVGILGEVDTMGDGRWVEVGPGVLARRYEGLDLTVGLVIGEGACLVVDTRGDERQGAEFAAAVREVTPHPWTVVLTHAHYDHAHGLAAFLPCEAWAHPGCRAAMASDGRQALPQLLVTDTAELNVGGRAVLLRHFGPAHTDHDLVVHVPDCDVVFAGDLLEHAPGGSFTTESFGPDTSLGTWHGAVERILALDPAVVVPGHGEPAGPEFAGLCRDQLIALAALRREIEAGKLALEEAQARSPLPADVTLAALA</sequence>
<evidence type="ECO:0000313" key="3">
    <source>
        <dbReference type="Proteomes" id="UP000004926"/>
    </source>
</evidence>
<dbReference type="GO" id="GO:0016787">
    <property type="term" value="F:hydrolase activity"/>
    <property type="evidence" value="ECO:0007669"/>
    <property type="project" value="UniProtKB-KW"/>
</dbReference>
<feature type="domain" description="Metallo-beta-lactamase" evidence="1">
    <location>
        <begin position="34"/>
        <end position="203"/>
    </location>
</feature>
<dbReference type="EMBL" id="CM001439">
    <property type="protein sequence ID" value="EHR49903.1"/>
    <property type="molecule type" value="Genomic_DNA"/>
</dbReference>
<dbReference type="SMART" id="SM00849">
    <property type="entry name" value="Lactamase_B"/>
    <property type="match status" value="1"/>
</dbReference>
<dbReference type="PANTHER" id="PTHR42951:SF4">
    <property type="entry name" value="ACYL-COENZYME A THIOESTERASE MBLAC2"/>
    <property type="match status" value="1"/>
</dbReference>
<evidence type="ECO:0000259" key="1">
    <source>
        <dbReference type="SMART" id="SM00849"/>
    </source>
</evidence>
<dbReference type="PANTHER" id="PTHR42951">
    <property type="entry name" value="METALLO-BETA-LACTAMASE DOMAIN-CONTAINING"/>
    <property type="match status" value="1"/>
</dbReference>
<dbReference type="CDD" id="cd16282">
    <property type="entry name" value="metallo-hydrolase-like_MBL-fold"/>
    <property type="match status" value="1"/>
</dbReference>
<reference evidence="2 3" key="1">
    <citation type="journal article" date="2012" name="Stand. Genomic Sci.">
        <title>Genome sequence of the ocean sediment bacterium Saccharomonospora marina type strain (XMU15(T)).</title>
        <authorList>
            <person name="Klenk H.P."/>
            <person name="Lu M."/>
            <person name="Lucas S."/>
            <person name="Lapidus A."/>
            <person name="Copeland A."/>
            <person name="Pitluck S."/>
            <person name="Goodwin L.A."/>
            <person name="Han C."/>
            <person name="Tapia R."/>
            <person name="Brambilla E.M."/>
            <person name="Potter G."/>
            <person name="Land M."/>
            <person name="Ivanova N."/>
            <person name="Rohde M."/>
            <person name="Goker M."/>
            <person name="Detter J.C."/>
            <person name="Li W.J."/>
            <person name="Kyrpides N.C."/>
            <person name="Woyke T."/>
        </authorList>
    </citation>
    <scope>NUCLEOTIDE SEQUENCE [LARGE SCALE GENOMIC DNA]</scope>
    <source>
        <strain evidence="2 3">XMU15</strain>
    </source>
</reference>
<dbReference type="Gene3D" id="3.60.15.10">
    <property type="entry name" value="Ribonuclease Z/Hydroxyacylglutathione hydrolase-like"/>
    <property type="match status" value="1"/>
</dbReference>
<keyword evidence="2" id="KW-0378">Hydrolase</keyword>
<keyword evidence="3" id="KW-1185">Reference proteome</keyword>
<dbReference type="eggNOG" id="COG0491">
    <property type="taxonomic scope" value="Bacteria"/>
</dbReference>
<evidence type="ECO:0000313" key="2">
    <source>
        <dbReference type="EMBL" id="EHR49903.1"/>
    </source>
</evidence>
<dbReference type="SUPFAM" id="SSF56281">
    <property type="entry name" value="Metallo-hydrolase/oxidoreductase"/>
    <property type="match status" value="1"/>
</dbReference>
<dbReference type="InterPro" id="IPR036866">
    <property type="entry name" value="RibonucZ/Hydroxyglut_hydro"/>
</dbReference>